<keyword evidence="1" id="KW-0808">Transferase</keyword>
<evidence type="ECO:0000313" key="1">
    <source>
        <dbReference type="EMBL" id="RUT48736.1"/>
    </source>
</evidence>
<reference evidence="1 2" key="1">
    <citation type="submission" date="2018-12" db="EMBL/GenBank/DDBJ databases">
        <authorList>
            <person name="Sun L."/>
            <person name="Chen Z."/>
        </authorList>
    </citation>
    <scope>NUCLEOTIDE SEQUENCE [LARGE SCALE GENOMIC DNA]</scope>
    <source>
        <strain evidence="1 2">DSM 15890</strain>
    </source>
</reference>
<organism evidence="1 2">
    <name type="scientific">Paenibacillus anaericanus</name>
    <dbReference type="NCBI Taxonomy" id="170367"/>
    <lineage>
        <taxon>Bacteria</taxon>
        <taxon>Bacillati</taxon>
        <taxon>Bacillota</taxon>
        <taxon>Bacilli</taxon>
        <taxon>Bacillales</taxon>
        <taxon>Paenibacillaceae</taxon>
        <taxon>Paenibacillus</taxon>
    </lineage>
</organism>
<dbReference type="AlphaFoldDB" id="A0A3S1DTH8"/>
<accession>A0A3S1DTH8</accession>
<name>A0A3S1DTH8_9BACL</name>
<dbReference type="PANTHER" id="PTHR12526">
    <property type="entry name" value="GLYCOSYLTRANSFERASE"/>
    <property type="match status" value="1"/>
</dbReference>
<dbReference type="EMBL" id="RZNY01000001">
    <property type="protein sequence ID" value="RUT48736.1"/>
    <property type="molecule type" value="Genomic_DNA"/>
</dbReference>
<proteinExistence type="predicted"/>
<keyword evidence="2" id="KW-1185">Reference proteome</keyword>
<dbReference type="Proteomes" id="UP000279446">
    <property type="component" value="Unassembled WGS sequence"/>
</dbReference>
<evidence type="ECO:0000313" key="2">
    <source>
        <dbReference type="Proteomes" id="UP000279446"/>
    </source>
</evidence>
<comment type="caution">
    <text evidence="1">The sequence shown here is derived from an EMBL/GenBank/DDBJ whole genome shotgun (WGS) entry which is preliminary data.</text>
</comment>
<dbReference type="SUPFAM" id="SSF53756">
    <property type="entry name" value="UDP-Glycosyltransferase/glycogen phosphorylase"/>
    <property type="match status" value="1"/>
</dbReference>
<dbReference type="RefSeq" id="WP_127190328.1">
    <property type="nucleotide sequence ID" value="NZ_RZNY01000001.1"/>
</dbReference>
<gene>
    <name evidence="1" type="ORF">EJP82_02035</name>
</gene>
<protein>
    <submittedName>
        <fullName evidence="1">Glycosyltransferase family 1 protein</fullName>
    </submittedName>
</protein>
<dbReference type="GO" id="GO:0016740">
    <property type="term" value="F:transferase activity"/>
    <property type="evidence" value="ECO:0007669"/>
    <property type="project" value="UniProtKB-KW"/>
</dbReference>
<sequence>MGRRGDINVLIIGTDKIASYKIGIEQPLRHLEKAGVCRFDVRSDEDVPLSKLAAADIVIFFRTVDPEAYKCLEMAREMGKKTVYVIDDHFLALSPASDLGKYYQDSTKRTTYVKFLKNVHIVKVASGFFANHLKTHFNPSKVVYFPGSVDFSIFSGLEKKKENADKIVIGYEGGKKQVAFEPVSKALMRVIRKYGDKIRIEFFGNAPEELKGKPQVFFDQRNEEYKSFLKRLYQSKWDIGLAPLERSLMHDCKSNNKFREYAACRIPGIYSSSPPYRDWVKNKETGLLVSGTVDGWYSAMVELIEQPELRQKIAKNAERKARENFAVDVCAERWRTQIFMS</sequence>
<dbReference type="OrthoDB" id="9815351at2"/>
<dbReference type="Gene3D" id="3.40.50.2000">
    <property type="entry name" value="Glycogen Phosphorylase B"/>
    <property type="match status" value="1"/>
</dbReference>